<dbReference type="Proteomes" id="UP000295375">
    <property type="component" value="Unassembled WGS sequence"/>
</dbReference>
<dbReference type="EMBL" id="SNYM01000009">
    <property type="protein sequence ID" value="TDQ47666.1"/>
    <property type="molecule type" value="Genomic_DNA"/>
</dbReference>
<evidence type="ECO:0000259" key="2">
    <source>
        <dbReference type="Pfam" id="PF16036"/>
    </source>
</evidence>
<dbReference type="RefSeq" id="WP_157591259.1">
    <property type="nucleotide sequence ID" value="NZ_CP037953.1"/>
</dbReference>
<keyword evidence="3" id="KW-0413">Isomerase</keyword>
<protein>
    <submittedName>
        <fullName evidence="3">Chalcone isomerase-like protein</fullName>
    </submittedName>
</protein>
<dbReference type="Pfam" id="PF16036">
    <property type="entry name" value="Chalcone_3"/>
    <property type="match status" value="1"/>
</dbReference>
<feature type="signal peptide" evidence="1">
    <location>
        <begin position="1"/>
        <end position="26"/>
    </location>
</feature>
<evidence type="ECO:0000313" key="4">
    <source>
        <dbReference type="Proteomes" id="UP000295375"/>
    </source>
</evidence>
<keyword evidence="4" id="KW-1185">Reference proteome</keyword>
<organism evidence="3 4">
    <name type="scientific">Permianibacter aggregans</name>
    <dbReference type="NCBI Taxonomy" id="1510150"/>
    <lineage>
        <taxon>Bacteria</taxon>
        <taxon>Pseudomonadati</taxon>
        <taxon>Pseudomonadota</taxon>
        <taxon>Gammaproteobacteria</taxon>
        <taxon>Pseudomonadales</taxon>
        <taxon>Pseudomonadaceae</taxon>
        <taxon>Permianibacter</taxon>
    </lineage>
</organism>
<keyword evidence="1" id="KW-0732">Signal</keyword>
<feature type="chain" id="PRO_5020628550" evidence="1">
    <location>
        <begin position="27"/>
        <end position="189"/>
    </location>
</feature>
<comment type="caution">
    <text evidence="3">The sequence shown here is derived from an EMBL/GenBank/DDBJ whole genome shotgun (WGS) entry which is preliminary data.</text>
</comment>
<evidence type="ECO:0000313" key="3">
    <source>
        <dbReference type="EMBL" id="TDQ47666.1"/>
    </source>
</evidence>
<proteinExistence type="predicted"/>
<dbReference type="GO" id="GO:0016853">
    <property type="term" value="F:isomerase activity"/>
    <property type="evidence" value="ECO:0007669"/>
    <property type="project" value="UniProtKB-KW"/>
</dbReference>
<reference evidence="3 4" key="1">
    <citation type="submission" date="2019-03" db="EMBL/GenBank/DDBJ databases">
        <title>Genomic Encyclopedia of Type Strains, Phase IV (KMG-IV): sequencing the most valuable type-strain genomes for metagenomic binning, comparative biology and taxonomic classification.</title>
        <authorList>
            <person name="Goeker M."/>
        </authorList>
    </citation>
    <scope>NUCLEOTIDE SEQUENCE [LARGE SCALE GENOMIC DNA]</scope>
    <source>
        <strain evidence="3 4">DSM 103792</strain>
    </source>
</reference>
<sequence length="189" mass="21691">MVRFTVFGKFIGLGVSAILLSAASFASPSLNNTAQATATPLQQLQTHGRYHLTWFGLSIYDITLWTSEQPFRFAVDQKPSPFALEIRYKIDVDADDLIEETRDQWQELALLNDDAKRWLQQLPQIWPDIKEGDRLVMFVDESLQTRFYHNDRFVGQIDDAAFATRFSAIWLAEGAEYPDMRKALLALRS</sequence>
<dbReference type="AlphaFoldDB" id="A0A4R6UN79"/>
<evidence type="ECO:0000256" key="1">
    <source>
        <dbReference type="SAM" id="SignalP"/>
    </source>
</evidence>
<name>A0A4R6UN79_9GAMM</name>
<gene>
    <name evidence="3" type="ORF">EV696_10970</name>
</gene>
<dbReference type="InterPro" id="IPR016087">
    <property type="entry name" value="Chalcone_isomerase"/>
</dbReference>
<accession>A0A4R6UN79</accession>
<feature type="domain" description="Chalcone isomerase" evidence="2">
    <location>
        <begin position="53"/>
        <end position="185"/>
    </location>
</feature>